<evidence type="ECO:0000313" key="1">
    <source>
        <dbReference type="EMBL" id="CAK9085512.1"/>
    </source>
</evidence>
<keyword evidence="2" id="KW-1185">Reference proteome</keyword>
<gene>
    <name evidence="1" type="ORF">SCF082_LOCUS40504</name>
</gene>
<comment type="caution">
    <text evidence="1">The sequence shown here is derived from an EMBL/GenBank/DDBJ whole genome shotgun (WGS) entry which is preliminary data.</text>
</comment>
<accession>A0ABP0QB99</accession>
<reference evidence="1 2" key="1">
    <citation type="submission" date="2024-02" db="EMBL/GenBank/DDBJ databases">
        <authorList>
            <person name="Chen Y."/>
            <person name="Shah S."/>
            <person name="Dougan E. K."/>
            <person name="Thang M."/>
            <person name="Chan C."/>
        </authorList>
    </citation>
    <scope>NUCLEOTIDE SEQUENCE [LARGE SCALE GENOMIC DNA]</scope>
</reference>
<protein>
    <submittedName>
        <fullName evidence="1">Uncharacterized protein</fullName>
    </submittedName>
</protein>
<dbReference type="EMBL" id="CAXAMM010039307">
    <property type="protein sequence ID" value="CAK9085512.1"/>
    <property type="molecule type" value="Genomic_DNA"/>
</dbReference>
<name>A0ABP0QB99_9DINO</name>
<proteinExistence type="predicted"/>
<organism evidence="1 2">
    <name type="scientific">Durusdinium trenchii</name>
    <dbReference type="NCBI Taxonomy" id="1381693"/>
    <lineage>
        <taxon>Eukaryota</taxon>
        <taxon>Sar</taxon>
        <taxon>Alveolata</taxon>
        <taxon>Dinophyceae</taxon>
        <taxon>Suessiales</taxon>
        <taxon>Symbiodiniaceae</taxon>
        <taxon>Durusdinium</taxon>
    </lineage>
</organism>
<evidence type="ECO:0000313" key="2">
    <source>
        <dbReference type="Proteomes" id="UP001642464"/>
    </source>
</evidence>
<dbReference type="Proteomes" id="UP001642464">
    <property type="component" value="Unassembled WGS sequence"/>
</dbReference>
<sequence length="190" mass="21386">MGLKRQADHDVEEIDDCQEILIPKHQVVTVPGPHKGQALSSRFSPVAEAIDDSCCYARVQHGTKVGQCTRKRLQEWFCAEHAAENRWRLLGRVDGEIPKAQLVHLLRRAAAPATPGDPEVERRSQRKVLRSASLKALNFDELTGIAQDLAPALTDKSHEEVLEEVMRQQEEDLWREVMRVHQMDGGKNAG</sequence>